<dbReference type="SUPFAM" id="SSF48498">
    <property type="entry name" value="Tetracyclin repressor-like, C-terminal domain"/>
    <property type="match status" value="1"/>
</dbReference>
<dbReference type="InterPro" id="IPR023772">
    <property type="entry name" value="DNA-bd_HTH_TetR-type_CS"/>
</dbReference>
<dbReference type="PANTHER" id="PTHR30055:SF226">
    <property type="entry name" value="HTH-TYPE TRANSCRIPTIONAL REGULATOR PKSA"/>
    <property type="match status" value="1"/>
</dbReference>
<name>A0ABS7ZKZ6_9GAMM</name>
<comment type="caution">
    <text evidence="4">The sequence shown here is derived from an EMBL/GenBank/DDBJ whole genome shotgun (WGS) entry which is preliminary data.</text>
</comment>
<dbReference type="RefSeq" id="WP_225671361.1">
    <property type="nucleotide sequence ID" value="NZ_JAEDAH010000009.1"/>
</dbReference>
<feature type="DNA-binding region" description="H-T-H motif" evidence="2">
    <location>
        <begin position="37"/>
        <end position="56"/>
    </location>
</feature>
<feature type="domain" description="HTH tetR-type" evidence="3">
    <location>
        <begin position="14"/>
        <end position="74"/>
    </location>
</feature>
<protein>
    <submittedName>
        <fullName evidence="4">TetR/AcrR family transcriptional regulator</fullName>
    </submittedName>
</protein>
<dbReference type="SUPFAM" id="SSF46689">
    <property type="entry name" value="Homeodomain-like"/>
    <property type="match status" value="1"/>
</dbReference>
<organism evidence="4 5">
    <name type="scientific">Thalassolituus marinus</name>
    <dbReference type="NCBI Taxonomy" id="671053"/>
    <lineage>
        <taxon>Bacteria</taxon>
        <taxon>Pseudomonadati</taxon>
        <taxon>Pseudomonadota</taxon>
        <taxon>Gammaproteobacteria</taxon>
        <taxon>Oceanospirillales</taxon>
        <taxon>Oceanospirillaceae</taxon>
        <taxon>Thalassolituus</taxon>
    </lineage>
</organism>
<proteinExistence type="predicted"/>
<evidence type="ECO:0000259" key="3">
    <source>
        <dbReference type="PROSITE" id="PS50977"/>
    </source>
</evidence>
<keyword evidence="1 2" id="KW-0238">DNA-binding</keyword>
<evidence type="ECO:0000313" key="5">
    <source>
        <dbReference type="Proteomes" id="UP000714380"/>
    </source>
</evidence>
<dbReference type="PRINTS" id="PR00455">
    <property type="entry name" value="HTHTETR"/>
</dbReference>
<dbReference type="InterPro" id="IPR050109">
    <property type="entry name" value="HTH-type_TetR-like_transc_reg"/>
</dbReference>
<dbReference type="PROSITE" id="PS50977">
    <property type="entry name" value="HTH_TETR_2"/>
    <property type="match status" value="1"/>
</dbReference>
<dbReference type="Pfam" id="PF17932">
    <property type="entry name" value="TetR_C_24"/>
    <property type="match status" value="1"/>
</dbReference>
<evidence type="ECO:0000313" key="4">
    <source>
        <dbReference type="EMBL" id="MCA6062396.1"/>
    </source>
</evidence>
<reference evidence="4 5" key="1">
    <citation type="submission" date="2020-12" db="EMBL/GenBank/DDBJ databases">
        <title>Novel Thalassolituus-related marine hydrocarbonoclastic bacteria mediated algae-derived hydrocarbons mineralization in twilight zone of the northern South China Sea.</title>
        <authorList>
            <person name="Dong C."/>
        </authorList>
    </citation>
    <scope>NUCLEOTIDE SEQUENCE [LARGE SCALE GENOMIC DNA]</scope>
    <source>
        <strain evidence="4 5">IMCC1826</strain>
    </source>
</reference>
<gene>
    <name evidence="4" type="ORF">I9W95_02130</name>
</gene>
<dbReference type="Pfam" id="PF00440">
    <property type="entry name" value="TetR_N"/>
    <property type="match status" value="1"/>
</dbReference>
<dbReference type="PROSITE" id="PS01081">
    <property type="entry name" value="HTH_TETR_1"/>
    <property type="match status" value="1"/>
</dbReference>
<accession>A0ABS7ZKZ6</accession>
<dbReference type="InterPro" id="IPR041490">
    <property type="entry name" value="KstR2_TetR_C"/>
</dbReference>
<evidence type="ECO:0000256" key="1">
    <source>
        <dbReference type="ARBA" id="ARBA00023125"/>
    </source>
</evidence>
<dbReference type="InterPro" id="IPR036271">
    <property type="entry name" value="Tet_transcr_reg_TetR-rel_C_sf"/>
</dbReference>
<dbReference type="Proteomes" id="UP000714380">
    <property type="component" value="Unassembled WGS sequence"/>
</dbReference>
<keyword evidence="5" id="KW-1185">Reference proteome</keyword>
<dbReference type="Gene3D" id="1.10.357.10">
    <property type="entry name" value="Tetracycline Repressor, domain 2"/>
    <property type="match status" value="1"/>
</dbReference>
<dbReference type="EMBL" id="JAEDAH010000009">
    <property type="protein sequence ID" value="MCA6062396.1"/>
    <property type="molecule type" value="Genomic_DNA"/>
</dbReference>
<dbReference type="PANTHER" id="PTHR30055">
    <property type="entry name" value="HTH-TYPE TRANSCRIPTIONAL REGULATOR RUTR"/>
    <property type="match status" value="1"/>
</dbReference>
<dbReference type="InterPro" id="IPR009057">
    <property type="entry name" value="Homeodomain-like_sf"/>
</dbReference>
<evidence type="ECO:0000256" key="2">
    <source>
        <dbReference type="PROSITE-ProRule" id="PRU00335"/>
    </source>
</evidence>
<dbReference type="InterPro" id="IPR001647">
    <property type="entry name" value="HTH_TetR"/>
</dbReference>
<sequence>MAYRETELTRAKKTLTRERLLKAARDLVAQGGFAAATAAAVAEKSGVAAGTIYRHFPNKSELVAEVFRYATEHEVANVLAASEPLTSNDSCTQRLQRALVCFAERALRGPQLAYALIAEPVDPRVEQERLKYRLAYAEIFEELIRDGIVSGEFVAQQASVSAAALVGLLSEALIGPLFPGQTLTTDNTSAVAARAAITESEQQQLIQQLSALCLRALGVNAHTHA</sequence>